<dbReference type="AlphaFoldDB" id="S7RLZ8"/>
<reference evidence="2 3" key="1">
    <citation type="journal article" date="2012" name="Science">
        <title>The Paleozoic origin of enzymatic lignin decomposition reconstructed from 31 fungal genomes.</title>
        <authorList>
            <person name="Floudas D."/>
            <person name="Binder M."/>
            <person name="Riley R."/>
            <person name="Barry K."/>
            <person name="Blanchette R.A."/>
            <person name="Henrissat B."/>
            <person name="Martinez A.T."/>
            <person name="Otillar R."/>
            <person name="Spatafora J.W."/>
            <person name="Yadav J.S."/>
            <person name="Aerts A."/>
            <person name="Benoit I."/>
            <person name="Boyd A."/>
            <person name="Carlson A."/>
            <person name="Copeland A."/>
            <person name="Coutinho P.M."/>
            <person name="de Vries R.P."/>
            <person name="Ferreira P."/>
            <person name="Findley K."/>
            <person name="Foster B."/>
            <person name="Gaskell J."/>
            <person name="Glotzer D."/>
            <person name="Gorecki P."/>
            <person name="Heitman J."/>
            <person name="Hesse C."/>
            <person name="Hori C."/>
            <person name="Igarashi K."/>
            <person name="Jurgens J.A."/>
            <person name="Kallen N."/>
            <person name="Kersten P."/>
            <person name="Kohler A."/>
            <person name="Kuees U."/>
            <person name="Kumar T.K.A."/>
            <person name="Kuo A."/>
            <person name="LaButti K."/>
            <person name="Larrondo L.F."/>
            <person name="Lindquist E."/>
            <person name="Ling A."/>
            <person name="Lombard V."/>
            <person name="Lucas S."/>
            <person name="Lundell T."/>
            <person name="Martin R."/>
            <person name="McLaughlin D.J."/>
            <person name="Morgenstern I."/>
            <person name="Morin E."/>
            <person name="Murat C."/>
            <person name="Nagy L.G."/>
            <person name="Nolan M."/>
            <person name="Ohm R.A."/>
            <person name="Patyshakuliyeva A."/>
            <person name="Rokas A."/>
            <person name="Ruiz-Duenas F.J."/>
            <person name="Sabat G."/>
            <person name="Salamov A."/>
            <person name="Samejima M."/>
            <person name="Schmutz J."/>
            <person name="Slot J.C."/>
            <person name="St John F."/>
            <person name="Stenlid J."/>
            <person name="Sun H."/>
            <person name="Sun S."/>
            <person name="Syed K."/>
            <person name="Tsang A."/>
            <person name="Wiebenga A."/>
            <person name="Young D."/>
            <person name="Pisabarro A."/>
            <person name="Eastwood D.C."/>
            <person name="Martin F."/>
            <person name="Cullen D."/>
            <person name="Grigoriev I.V."/>
            <person name="Hibbett D.S."/>
        </authorList>
    </citation>
    <scope>NUCLEOTIDE SEQUENCE [LARGE SCALE GENOMIC DNA]</scope>
    <source>
        <strain evidence="2 3">ATCC 11539</strain>
    </source>
</reference>
<feature type="region of interest" description="Disordered" evidence="1">
    <location>
        <begin position="1"/>
        <end position="20"/>
    </location>
</feature>
<gene>
    <name evidence="2" type="ORF">GLOTRDRAFT_93869</name>
</gene>
<dbReference type="RefSeq" id="XP_007866543.1">
    <property type="nucleotide sequence ID" value="XM_007868352.1"/>
</dbReference>
<name>S7RLZ8_GLOTA</name>
<evidence type="ECO:0000313" key="3">
    <source>
        <dbReference type="Proteomes" id="UP000030669"/>
    </source>
</evidence>
<evidence type="ECO:0000256" key="1">
    <source>
        <dbReference type="SAM" id="MobiDB-lite"/>
    </source>
</evidence>
<organism evidence="2 3">
    <name type="scientific">Gloeophyllum trabeum (strain ATCC 11539 / FP-39264 / Madison 617)</name>
    <name type="common">Brown rot fungus</name>
    <dbReference type="NCBI Taxonomy" id="670483"/>
    <lineage>
        <taxon>Eukaryota</taxon>
        <taxon>Fungi</taxon>
        <taxon>Dikarya</taxon>
        <taxon>Basidiomycota</taxon>
        <taxon>Agaricomycotina</taxon>
        <taxon>Agaricomycetes</taxon>
        <taxon>Gloeophyllales</taxon>
        <taxon>Gloeophyllaceae</taxon>
        <taxon>Gloeophyllum</taxon>
    </lineage>
</organism>
<evidence type="ECO:0000313" key="2">
    <source>
        <dbReference type="EMBL" id="EPQ55420.1"/>
    </source>
</evidence>
<dbReference type="EMBL" id="KB469302">
    <property type="protein sequence ID" value="EPQ55420.1"/>
    <property type="molecule type" value="Genomic_DNA"/>
</dbReference>
<keyword evidence="3" id="KW-1185">Reference proteome</keyword>
<dbReference type="KEGG" id="gtr:GLOTRDRAFT_93869"/>
<sequence length="152" mass="15976">MYTPQGAGQSEFAKGRCGSKYEVPSSQRGYVGTVAGIGIRDWGARAIEFTMQRVMPGDLAAGPTLANWRGGPWTLSEGGLLIGRGSRSGSVKAECASAGAQASGPSSDRRCQRLRDALPDDGRRCDKGAVVAQTISATISIRPPINQPLRAR</sequence>
<dbReference type="HOGENOM" id="CLU_1722568_0_0_1"/>
<dbReference type="GeneID" id="19309557"/>
<protein>
    <submittedName>
        <fullName evidence="2">Uncharacterized protein</fullName>
    </submittedName>
</protein>
<proteinExistence type="predicted"/>
<accession>S7RLZ8</accession>
<dbReference type="Proteomes" id="UP000030669">
    <property type="component" value="Unassembled WGS sequence"/>
</dbReference>